<feature type="domain" description="MaoC-like" evidence="1">
    <location>
        <begin position="185"/>
        <end position="282"/>
    </location>
</feature>
<accession>A0A327L100</accession>
<dbReference type="PANTHER" id="PTHR43664">
    <property type="entry name" value="MONOAMINE OXIDASE-RELATED"/>
    <property type="match status" value="1"/>
</dbReference>
<dbReference type="AlphaFoldDB" id="A0A327L100"/>
<dbReference type="InterPro" id="IPR029069">
    <property type="entry name" value="HotDog_dom_sf"/>
</dbReference>
<dbReference type="PANTHER" id="PTHR43664:SF1">
    <property type="entry name" value="BETA-METHYLMALYL-COA DEHYDRATASE"/>
    <property type="match status" value="1"/>
</dbReference>
<protein>
    <recommendedName>
        <fullName evidence="1">MaoC-like domain-containing protein</fullName>
    </recommendedName>
</protein>
<evidence type="ECO:0000259" key="1">
    <source>
        <dbReference type="Pfam" id="PF01575"/>
    </source>
</evidence>
<dbReference type="OrthoDB" id="9797938at2"/>
<dbReference type="SUPFAM" id="SSF54637">
    <property type="entry name" value="Thioesterase/thiol ester dehydrase-isomerase"/>
    <property type="match status" value="2"/>
</dbReference>
<sequence length="314" mass="33039">MTVLRWFEDFPPGLERRYGRFALSAEAIASYAAMFGPADAAGAGVAGPAEPPPLMLCSILMRLNCDGWLGDAAGRGAPGIDEIHWRTPAQVGEILSARFRVLDSRPSGSRPDIGFVRFRYDLLANDDRVVLTQTNSVMIARRDGGDAPAAGATRAAVGPAPVSRDTELPARWADAALGTPYALGVVTFDPDGIVGFAQHYDPQPFHLDHAAAQAGPFGALAASGWHTASAWAQAFAARCAAQGLVVPRLLSATDLRWRRPVYAGDTLAFETTITAVSPVGESLTMRAHGTGTNQDGVTAFAFEADMVVPAGHAA</sequence>
<proteinExistence type="predicted"/>
<gene>
    <name evidence="2" type="ORF">CH341_10690</name>
</gene>
<evidence type="ECO:0000313" key="3">
    <source>
        <dbReference type="Proteomes" id="UP000249130"/>
    </source>
</evidence>
<dbReference type="Pfam" id="PF01575">
    <property type="entry name" value="MaoC_dehydratas"/>
    <property type="match status" value="1"/>
</dbReference>
<dbReference type="InterPro" id="IPR002539">
    <property type="entry name" value="MaoC-like_dom"/>
</dbReference>
<keyword evidence="3" id="KW-1185">Reference proteome</keyword>
<dbReference type="EMBL" id="NPEX01000056">
    <property type="protein sequence ID" value="RAI44146.1"/>
    <property type="molecule type" value="Genomic_DNA"/>
</dbReference>
<dbReference type="InterPro" id="IPR052342">
    <property type="entry name" value="MCH/BMMD"/>
</dbReference>
<reference evidence="2 3" key="1">
    <citation type="submission" date="2017-07" db="EMBL/GenBank/DDBJ databases">
        <title>Draft Genome Sequences of Select Purple Nonsulfur Bacteria.</title>
        <authorList>
            <person name="Lasarre B."/>
            <person name="Mckinlay J.B."/>
        </authorList>
    </citation>
    <scope>NUCLEOTIDE SEQUENCE [LARGE SCALE GENOMIC DNA]</scope>
    <source>
        <strain evidence="2 3">DSM 5909</strain>
    </source>
</reference>
<dbReference type="Proteomes" id="UP000249130">
    <property type="component" value="Unassembled WGS sequence"/>
</dbReference>
<dbReference type="RefSeq" id="WP_111419022.1">
    <property type="nucleotide sequence ID" value="NZ_NPEX01000056.1"/>
</dbReference>
<name>A0A327L100_9BRAD</name>
<dbReference type="Gene3D" id="3.10.129.10">
    <property type="entry name" value="Hotdog Thioesterase"/>
    <property type="match status" value="2"/>
</dbReference>
<comment type="caution">
    <text evidence="2">The sequence shown here is derived from an EMBL/GenBank/DDBJ whole genome shotgun (WGS) entry which is preliminary data.</text>
</comment>
<evidence type="ECO:0000313" key="2">
    <source>
        <dbReference type="EMBL" id="RAI44146.1"/>
    </source>
</evidence>
<organism evidence="2 3">
    <name type="scientific">Rhodoplanes roseus</name>
    <dbReference type="NCBI Taxonomy" id="29409"/>
    <lineage>
        <taxon>Bacteria</taxon>
        <taxon>Pseudomonadati</taxon>
        <taxon>Pseudomonadota</taxon>
        <taxon>Alphaproteobacteria</taxon>
        <taxon>Hyphomicrobiales</taxon>
        <taxon>Nitrobacteraceae</taxon>
        <taxon>Rhodoplanes</taxon>
    </lineage>
</organism>